<dbReference type="EMBL" id="LAZR01041422">
    <property type="protein sequence ID" value="KKL12033.1"/>
    <property type="molecule type" value="Genomic_DNA"/>
</dbReference>
<organism evidence="2">
    <name type="scientific">marine sediment metagenome</name>
    <dbReference type="NCBI Taxonomy" id="412755"/>
    <lineage>
        <taxon>unclassified sequences</taxon>
        <taxon>metagenomes</taxon>
        <taxon>ecological metagenomes</taxon>
    </lineage>
</organism>
<name>A0A0F9DJ39_9ZZZZ</name>
<proteinExistence type="predicted"/>
<reference evidence="2" key="1">
    <citation type="journal article" date="2015" name="Nature">
        <title>Complex archaea that bridge the gap between prokaryotes and eukaryotes.</title>
        <authorList>
            <person name="Spang A."/>
            <person name="Saw J.H."/>
            <person name="Jorgensen S.L."/>
            <person name="Zaremba-Niedzwiedzka K."/>
            <person name="Martijn J."/>
            <person name="Lind A.E."/>
            <person name="van Eijk R."/>
            <person name="Schleper C."/>
            <person name="Guy L."/>
            <person name="Ettema T.J."/>
        </authorList>
    </citation>
    <scope>NUCLEOTIDE SEQUENCE</scope>
</reference>
<comment type="caution">
    <text evidence="2">The sequence shown here is derived from an EMBL/GenBank/DDBJ whole genome shotgun (WGS) entry which is preliminary data.</text>
</comment>
<accession>A0A0F9DJ39</accession>
<evidence type="ECO:0000256" key="1">
    <source>
        <dbReference type="SAM" id="MobiDB-lite"/>
    </source>
</evidence>
<feature type="region of interest" description="Disordered" evidence="1">
    <location>
        <begin position="1"/>
        <end position="25"/>
    </location>
</feature>
<gene>
    <name evidence="2" type="ORF">LCGC14_2539850</name>
</gene>
<dbReference type="AlphaFoldDB" id="A0A0F9DJ39"/>
<protein>
    <submittedName>
        <fullName evidence="2">Uncharacterized protein</fullName>
    </submittedName>
</protein>
<sequence length="25" mass="3149">VLQHNKKRKDTENEKYHYPNIDYTD</sequence>
<feature type="non-terminal residue" evidence="2">
    <location>
        <position position="1"/>
    </location>
</feature>
<evidence type="ECO:0000313" key="2">
    <source>
        <dbReference type="EMBL" id="KKL12033.1"/>
    </source>
</evidence>